<evidence type="ECO:0000313" key="2">
    <source>
        <dbReference type="Proteomes" id="UP000033079"/>
    </source>
</evidence>
<dbReference type="EMBL" id="CP009530">
    <property type="protein sequence ID" value="AKB57713.1"/>
    <property type="molecule type" value="Genomic_DNA"/>
</dbReference>
<organism evidence="1 2">
    <name type="scientific">Methanosarcina barkeri 227</name>
    <dbReference type="NCBI Taxonomy" id="1434106"/>
    <lineage>
        <taxon>Archaea</taxon>
        <taxon>Methanobacteriati</taxon>
        <taxon>Methanobacteriota</taxon>
        <taxon>Stenosarchaea group</taxon>
        <taxon>Methanomicrobia</taxon>
        <taxon>Methanosarcinales</taxon>
        <taxon>Methanosarcinaceae</taxon>
        <taxon>Methanosarcina</taxon>
    </lineage>
</organism>
<reference evidence="1 2" key="1">
    <citation type="submission" date="2014-07" db="EMBL/GenBank/DDBJ databases">
        <title>Methanogenic archaea and the global carbon cycle.</title>
        <authorList>
            <person name="Henriksen J.R."/>
            <person name="Luke J."/>
            <person name="Reinhart S."/>
            <person name="Benedict M.N."/>
            <person name="Youngblut N.D."/>
            <person name="Metcalf M.E."/>
            <person name="Whitaker R.J."/>
            <person name="Metcalf W.W."/>
        </authorList>
    </citation>
    <scope>NUCLEOTIDE SEQUENCE [LARGE SCALE GENOMIC DNA]</scope>
    <source>
        <strain evidence="1 2">227</strain>
    </source>
</reference>
<dbReference type="HOGENOM" id="CLU_2730331_0_0_2"/>
<evidence type="ECO:0000313" key="1">
    <source>
        <dbReference type="EMBL" id="AKB57713.1"/>
    </source>
</evidence>
<name>A0A0E3R2M5_METBA</name>
<sequence>MIKVIFSLWGRDFLIEVGPSSRSTQLKYIFPAGGLLEFSPDTFVKMRNRKPVSFLSLKGLEGARRRTFRKK</sequence>
<dbReference type="KEGG" id="mbar:MSBR2_1197"/>
<gene>
    <name evidence="1" type="ORF">MSBR2_1197</name>
</gene>
<dbReference type="PATRIC" id="fig|1434106.5.peg.1528"/>
<dbReference type="AlphaFoldDB" id="A0A0E3R2M5"/>
<proteinExistence type="predicted"/>
<dbReference type="Proteomes" id="UP000033079">
    <property type="component" value="Chromosome"/>
</dbReference>
<accession>A0A0E3R2M5</accession>
<protein>
    <submittedName>
        <fullName evidence="1">Uncharacterized protein</fullName>
    </submittedName>
</protein>